<protein>
    <recommendedName>
        <fullName evidence="3">Heme oxygenase</fullName>
    </recommendedName>
</protein>
<evidence type="ECO:0008006" key="3">
    <source>
        <dbReference type="Google" id="ProtNLM"/>
    </source>
</evidence>
<dbReference type="InterPro" id="IPR016084">
    <property type="entry name" value="Haem_Oase-like_multi-hlx"/>
</dbReference>
<evidence type="ECO:0000313" key="1">
    <source>
        <dbReference type="EMBL" id="ETX27212.1"/>
    </source>
</evidence>
<dbReference type="EMBL" id="JAME01000038">
    <property type="protein sequence ID" value="ETX27212.1"/>
    <property type="molecule type" value="Genomic_DNA"/>
</dbReference>
<keyword evidence="2" id="KW-1185">Reference proteome</keyword>
<organism evidence="1 2">
    <name type="scientific">Roseivivax isoporae LMG 25204</name>
    <dbReference type="NCBI Taxonomy" id="1449351"/>
    <lineage>
        <taxon>Bacteria</taxon>
        <taxon>Pseudomonadati</taxon>
        <taxon>Pseudomonadota</taxon>
        <taxon>Alphaproteobacteria</taxon>
        <taxon>Rhodobacterales</taxon>
        <taxon>Roseobacteraceae</taxon>
        <taxon>Roseivivax</taxon>
    </lineage>
</organism>
<dbReference type="eggNOG" id="ENOG5032YJM">
    <property type="taxonomic scope" value="Bacteria"/>
</dbReference>
<dbReference type="Gene3D" id="1.20.910.10">
    <property type="entry name" value="Heme oxygenase-like"/>
    <property type="match status" value="1"/>
</dbReference>
<reference evidence="1 2" key="1">
    <citation type="submission" date="2014-01" db="EMBL/GenBank/DDBJ databases">
        <title>Roseivivax isoporae LMG 25204 Genome Sequencing.</title>
        <authorList>
            <person name="Lai Q."/>
            <person name="Li G."/>
            <person name="Shao Z."/>
        </authorList>
    </citation>
    <scope>NUCLEOTIDE SEQUENCE [LARGE SCALE GENOMIC DNA]</scope>
    <source>
        <strain evidence="1 2">LMG 25204</strain>
    </source>
</reference>
<proteinExistence type="predicted"/>
<sequence length="175" mass="18386">MRVLTRPQHDATEAAFAPFTDDPAGRLDWFLAAQAIALDALLAAREGAPAPEEGRVADELRDALAADCAARGQTALPGLKAAAPLDTLAVGYIVLGSRLGTVVLAEMLARTGARRPAAFSLAMPAGAWRAFRARLDLLPPDGTRAARVAAHAGRGFDVYRAAAALAWDYCERPTP</sequence>
<dbReference type="Proteomes" id="UP000023430">
    <property type="component" value="Unassembled WGS sequence"/>
</dbReference>
<evidence type="ECO:0000313" key="2">
    <source>
        <dbReference type="Proteomes" id="UP000023430"/>
    </source>
</evidence>
<gene>
    <name evidence="1" type="ORF">RISW2_15265</name>
</gene>
<accession>X7F2R3</accession>
<comment type="caution">
    <text evidence="1">The sequence shown here is derived from an EMBL/GenBank/DDBJ whole genome shotgun (WGS) entry which is preliminary data.</text>
</comment>
<dbReference type="AlphaFoldDB" id="X7F2R3"/>
<dbReference type="STRING" id="1449351.RISW2_15265"/>
<name>X7F2R3_9RHOB</name>
<dbReference type="SUPFAM" id="SSF48613">
    <property type="entry name" value="Heme oxygenase-like"/>
    <property type="match status" value="1"/>
</dbReference>